<dbReference type="SMART" id="SM00666">
    <property type="entry name" value="PB1"/>
    <property type="match status" value="1"/>
</dbReference>
<dbReference type="Pfam" id="PF00564">
    <property type="entry name" value="PB1"/>
    <property type="match status" value="1"/>
</dbReference>
<organism evidence="3 4">
    <name type="scientific">Heracleum sosnowskyi</name>
    <dbReference type="NCBI Taxonomy" id="360622"/>
    <lineage>
        <taxon>Eukaryota</taxon>
        <taxon>Viridiplantae</taxon>
        <taxon>Streptophyta</taxon>
        <taxon>Embryophyta</taxon>
        <taxon>Tracheophyta</taxon>
        <taxon>Spermatophyta</taxon>
        <taxon>Magnoliopsida</taxon>
        <taxon>eudicotyledons</taxon>
        <taxon>Gunneridae</taxon>
        <taxon>Pentapetalae</taxon>
        <taxon>asterids</taxon>
        <taxon>campanulids</taxon>
        <taxon>Apiales</taxon>
        <taxon>Apiaceae</taxon>
        <taxon>Apioideae</taxon>
        <taxon>apioid superclade</taxon>
        <taxon>Tordylieae</taxon>
        <taxon>Tordyliinae</taxon>
        <taxon>Heracleum</taxon>
    </lineage>
</organism>
<gene>
    <name evidence="3" type="ORF">POM88_052774</name>
</gene>
<dbReference type="AlphaFoldDB" id="A0AAD8LXN5"/>
<comment type="caution">
    <text evidence="3">The sequence shown here is derived from an EMBL/GenBank/DDBJ whole genome shotgun (WGS) entry which is preliminary data.</text>
</comment>
<dbReference type="Proteomes" id="UP001237642">
    <property type="component" value="Unassembled WGS sequence"/>
</dbReference>
<feature type="compositionally biased region" description="Basic and acidic residues" evidence="1">
    <location>
        <begin position="1"/>
        <end position="11"/>
    </location>
</feature>
<feature type="domain" description="PB1" evidence="2">
    <location>
        <begin position="154"/>
        <end position="219"/>
    </location>
</feature>
<feature type="region of interest" description="Disordered" evidence="1">
    <location>
        <begin position="1"/>
        <end position="29"/>
    </location>
</feature>
<dbReference type="EMBL" id="JAUIZM010000014">
    <property type="protein sequence ID" value="KAK1352936.1"/>
    <property type="molecule type" value="Genomic_DNA"/>
</dbReference>
<proteinExistence type="predicted"/>
<dbReference type="PANTHER" id="PTHR32002:SF35">
    <property type="entry name" value="PROTEIN NLP6"/>
    <property type="match status" value="1"/>
</dbReference>
<accession>A0AAD8LXN5</accession>
<evidence type="ECO:0000313" key="4">
    <source>
        <dbReference type="Proteomes" id="UP001237642"/>
    </source>
</evidence>
<reference evidence="3" key="2">
    <citation type="submission" date="2023-05" db="EMBL/GenBank/DDBJ databases">
        <authorList>
            <person name="Schelkunov M.I."/>
        </authorList>
    </citation>
    <scope>NUCLEOTIDE SEQUENCE</scope>
    <source>
        <strain evidence="3">Hsosn_3</strain>
        <tissue evidence="3">Leaf</tissue>
    </source>
</reference>
<keyword evidence="4" id="KW-1185">Reference proteome</keyword>
<sequence>MEDKARGDTRGRFAVSQWGQHPSGGGEATVSATLPLPVYSTTSADSTAFIASSLLREVSNGTWAKISSEIKEQINELKYEIAEVKSSCASTSAASAASLVDQHSNACVEITVLLGGSPTRGRWRVLHLEEKIIIIGAPPMENTAISLTMQNMNEVTVKAVYRGVILRFELPLSSGMRELEGNLIERLHLEREKFSIKYQDEEGDWVLIACEKDIQKCKI</sequence>
<reference evidence="3" key="1">
    <citation type="submission" date="2023-02" db="EMBL/GenBank/DDBJ databases">
        <title>Genome of toxic invasive species Heracleum sosnowskyi carries increased number of genes despite the absence of recent whole-genome duplications.</title>
        <authorList>
            <person name="Schelkunov M."/>
            <person name="Shtratnikova V."/>
            <person name="Makarenko M."/>
            <person name="Klepikova A."/>
            <person name="Omelchenko D."/>
            <person name="Novikova G."/>
            <person name="Obukhova E."/>
            <person name="Bogdanov V."/>
            <person name="Penin A."/>
            <person name="Logacheva M."/>
        </authorList>
    </citation>
    <scope>NUCLEOTIDE SEQUENCE</scope>
    <source>
        <strain evidence="3">Hsosn_3</strain>
        <tissue evidence="3">Leaf</tissue>
    </source>
</reference>
<dbReference type="PANTHER" id="PTHR32002">
    <property type="entry name" value="PROTEIN NLP8"/>
    <property type="match status" value="1"/>
</dbReference>
<dbReference type="InterPro" id="IPR000270">
    <property type="entry name" value="PB1_dom"/>
</dbReference>
<dbReference type="SUPFAM" id="SSF54277">
    <property type="entry name" value="CAD &amp; PB1 domains"/>
    <property type="match status" value="1"/>
</dbReference>
<evidence type="ECO:0000313" key="3">
    <source>
        <dbReference type="EMBL" id="KAK1352936.1"/>
    </source>
</evidence>
<dbReference type="GO" id="GO:0003700">
    <property type="term" value="F:DNA-binding transcription factor activity"/>
    <property type="evidence" value="ECO:0007669"/>
    <property type="project" value="InterPro"/>
</dbReference>
<protein>
    <recommendedName>
        <fullName evidence="2">PB1 domain-containing protein</fullName>
    </recommendedName>
</protein>
<dbReference type="InterPro" id="IPR053793">
    <property type="entry name" value="PB1-like"/>
</dbReference>
<evidence type="ECO:0000256" key="1">
    <source>
        <dbReference type="SAM" id="MobiDB-lite"/>
    </source>
</evidence>
<evidence type="ECO:0000259" key="2">
    <source>
        <dbReference type="PROSITE" id="PS51745"/>
    </source>
</evidence>
<dbReference type="Gene3D" id="3.10.20.90">
    <property type="entry name" value="Phosphatidylinositol 3-kinase Catalytic Subunit, Chain A, domain 1"/>
    <property type="match status" value="1"/>
</dbReference>
<name>A0AAD8LXN5_9APIA</name>
<dbReference type="PROSITE" id="PS51745">
    <property type="entry name" value="PB1"/>
    <property type="match status" value="1"/>
</dbReference>
<dbReference type="InterPro" id="IPR045012">
    <property type="entry name" value="NLP"/>
</dbReference>